<evidence type="ECO:0000313" key="3">
    <source>
        <dbReference type="Proteomes" id="UP000824005"/>
    </source>
</evidence>
<proteinExistence type="predicted"/>
<sequence>MAALCVCLTATLVAACSQDDSAIDPDATPSSQQPVITAEAEAFSVTEDPLWAWDNETAPALISDVIFLDELALAVGGTSQFGKSEFSVVDAETGEPLWSMAELADIEGLDAAFYSYSGLALTGEEGQELIVVSYYSPDCVTAPCPPSGQQSPETGIVALDLRTGEPQWTYAAIPSVNEVEEPKLAQEHRDSALHILEGHQETPLITIGPVMGLNGQQVADPDLFRTVALSPDTGEELWTAPAVIANRVVDDRLISLQPPESVSDGRFTHGAGGPVAIDMATGEQVWNASEQFPLAQLEGAGDGRAIFLDVTQDSGAQYNVIDLADGALLHTVDDIASTPVMDPVTGMIGYRSLDSLDALTTLLAEEDEWSLSGVELDQEAGIPALAHDEYMFLYNHANDTTTVVDRSGTQHGIPLEGRVISVTEDHVVTQQGAAEDASITVYARTQ</sequence>
<name>A0A9D2C9U8_9MICO</name>
<reference evidence="2" key="2">
    <citation type="submission" date="2021-04" db="EMBL/GenBank/DDBJ databases">
        <authorList>
            <person name="Gilroy R."/>
        </authorList>
    </citation>
    <scope>NUCLEOTIDE SEQUENCE</scope>
    <source>
        <strain evidence="2">ChiGjej1B1-98</strain>
    </source>
</reference>
<organism evidence="2 3">
    <name type="scientific">Candidatus Agrococcus pullicola</name>
    <dbReference type="NCBI Taxonomy" id="2838429"/>
    <lineage>
        <taxon>Bacteria</taxon>
        <taxon>Bacillati</taxon>
        <taxon>Actinomycetota</taxon>
        <taxon>Actinomycetes</taxon>
        <taxon>Micrococcales</taxon>
        <taxon>Microbacteriaceae</taxon>
        <taxon>Agrococcus</taxon>
    </lineage>
</organism>
<reference evidence="2" key="1">
    <citation type="journal article" date="2021" name="PeerJ">
        <title>Extensive microbial diversity within the chicken gut microbiome revealed by metagenomics and culture.</title>
        <authorList>
            <person name="Gilroy R."/>
            <person name="Ravi A."/>
            <person name="Getino M."/>
            <person name="Pursley I."/>
            <person name="Horton D.L."/>
            <person name="Alikhan N.F."/>
            <person name="Baker D."/>
            <person name="Gharbi K."/>
            <person name="Hall N."/>
            <person name="Watson M."/>
            <person name="Adriaenssens E.M."/>
            <person name="Foster-Nyarko E."/>
            <person name="Jarju S."/>
            <person name="Secka A."/>
            <person name="Antonio M."/>
            <person name="Oren A."/>
            <person name="Chaudhuri R.R."/>
            <person name="La Ragione R."/>
            <person name="Hildebrand F."/>
            <person name="Pallen M.J."/>
        </authorList>
    </citation>
    <scope>NUCLEOTIDE SEQUENCE</scope>
    <source>
        <strain evidence="2">ChiGjej1B1-98</strain>
    </source>
</reference>
<protein>
    <submittedName>
        <fullName evidence="2">PQQ-like beta-propeller repeat protein</fullName>
    </submittedName>
</protein>
<evidence type="ECO:0000313" key="2">
    <source>
        <dbReference type="EMBL" id="HIY67636.1"/>
    </source>
</evidence>
<dbReference type="Gene3D" id="2.130.10.10">
    <property type="entry name" value="YVTN repeat-like/Quinoprotein amine dehydrogenase"/>
    <property type="match status" value="1"/>
</dbReference>
<dbReference type="Proteomes" id="UP000824005">
    <property type="component" value="Unassembled WGS sequence"/>
</dbReference>
<dbReference type="EMBL" id="DXDC01000464">
    <property type="protein sequence ID" value="HIY67636.1"/>
    <property type="molecule type" value="Genomic_DNA"/>
</dbReference>
<comment type="caution">
    <text evidence="2">The sequence shown here is derived from an EMBL/GenBank/DDBJ whole genome shotgun (WGS) entry which is preliminary data.</text>
</comment>
<dbReference type="InterPro" id="IPR002372">
    <property type="entry name" value="PQQ_rpt_dom"/>
</dbReference>
<gene>
    <name evidence="2" type="ORF">H9830_15330</name>
</gene>
<dbReference type="InterPro" id="IPR011047">
    <property type="entry name" value="Quinoprotein_ADH-like_sf"/>
</dbReference>
<dbReference type="PANTHER" id="PTHR34512:SF30">
    <property type="entry name" value="OUTER MEMBRANE PROTEIN ASSEMBLY FACTOR BAMB"/>
    <property type="match status" value="1"/>
</dbReference>
<dbReference type="InterPro" id="IPR015943">
    <property type="entry name" value="WD40/YVTN_repeat-like_dom_sf"/>
</dbReference>
<dbReference type="PANTHER" id="PTHR34512">
    <property type="entry name" value="CELL SURFACE PROTEIN"/>
    <property type="match status" value="1"/>
</dbReference>
<feature type="domain" description="Pyrrolo-quinoline quinone repeat" evidence="1">
    <location>
        <begin position="53"/>
        <end position="326"/>
    </location>
</feature>
<dbReference type="SUPFAM" id="SSF50998">
    <property type="entry name" value="Quinoprotein alcohol dehydrogenase-like"/>
    <property type="match status" value="1"/>
</dbReference>
<evidence type="ECO:0000259" key="1">
    <source>
        <dbReference type="Pfam" id="PF13360"/>
    </source>
</evidence>
<dbReference type="Pfam" id="PF13360">
    <property type="entry name" value="PQQ_2"/>
    <property type="match status" value="1"/>
</dbReference>
<dbReference type="AlphaFoldDB" id="A0A9D2C9U8"/>
<accession>A0A9D2C9U8</accession>